<comment type="similarity">
    <text evidence="2">Belongs to the comF family.</text>
</comment>
<evidence type="ECO:0000313" key="6">
    <source>
        <dbReference type="EMBL" id="CRZ05882.1"/>
    </source>
</evidence>
<keyword evidence="1" id="KW-0325">Glycoprotein</keyword>
<dbReference type="Pfam" id="PF24606">
    <property type="entry name" value="CEMIP_beta-hel"/>
    <property type="match status" value="1"/>
</dbReference>
<dbReference type="AlphaFoldDB" id="A0A0H5QVW7"/>
<evidence type="ECO:0000259" key="5">
    <source>
        <dbReference type="PROSITE" id="PS51484"/>
    </source>
</evidence>
<dbReference type="InterPro" id="IPR055401">
    <property type="entry name" value="CEMIP_beta-hel_dom"/>
</dbReference>
<keyword evidence="4" id="KW-0812">Transmembrane</keyword>
<dbReference type="InterPro" id="IPR019316">
    <property type="entry name" value="G8_domain"/>
</dbReference>
<reference evidence="6" key="1">
    <citation type="submission" date="2015-04" db="EMBL/GenBank/DDBJ databases">
        <title>The genome sequence of the plant pathogenic Rhizarian Plasmodiophora brassicae reveals insights in its biotrophic life cycle and the origin of chitin synthesis.</title>
        <authorList>
            <person name="Schwelm A."/>
            <person name="Fogelqvist J."/>
            <person name="Knaust A."/>
            <person name="Julke S."/>
            <person name="Lilja T."/>
            <person name="Dhandapani V."/>
            <person name="Bonilla-Rosso G."/>
            <person name="Karlsson M."/>
            <person name="Shevchenko A."/>
            <person name="Choi S.R."/>
            <person name="Kim H.G."/>
            <person name="Park J.Y."/>
            <person name="Lim Y.P."/>
            <person name="Ludwig-Muller J."/>
            <person name="Dixelius C."/>
        </authorList>
    </citation>
    <scope>NUCLEOTIDE SEQUENCE</scope>
    <source>
        <tissue evidence="6">Potato root galls</tissue>
    </source>
</reference>
<name>A0A0H5QVW7_9EUKA</name>
<dbReference type="EMBL" id="HACM01005440">
    <property type="protein sequence ID" value="CRZ05882.1"/>
    <property type="molecule type" value="Transcribed_RNA"/>
</dbReference>
<feature type="compositionally biased region" description="Polar residues" evidence="3">
    <location>
        <begin position="944"/>
        <end position="954"/>
    </location>
</feature>
<feature type="domain" description="G8" evidence="5">
    <location>
        <begin position="1"/>
        <end position="47"/>
    </location>
</feature>
<keyword evidence="4" id="KW-1133">Transmembrane helix</keyword>
<proteinExistence type="inferred from homology"/>
<evidence type="ECO:0000256" key="4">
    <source>
        <dbReference type="SAM" id="Phobius"/>
    </source>
</evidence>
<feature type="compositionally biased region" description="Low complexity" evidence="3">
    <location>
        <begin position="959"/>
        <end position="1021"/>
    </location>
</feature>
<feature type="non-terminal residue" evidence="6">
    <location>
        <position position="1"/>
    </location>
</feature>
<feature type="region of interest" description="Disordered" evidence="3">
    <location>
        <begin position="869"/>
        <end position="1022"/>
    </location>
</feature>
<evidence type="ECO:0000256" key="2">
    <source>
        <dbReference type="ARBA" id="ARBA00038413"/>
    </source>
</evidence>
<dbReference type="InterPro" id="IPR052334">
    <property type="entry name" value="G8_domain-comF-like"/>
</dbReference>
<dbReference type="Pfam" id="PF10162">
    <property type="entry name" value="G8"/>
    <property type="match status" value="1"/>
</dbReference>
<keyword evidence="4" id="KW-0472">Membrane</keyword>
<protein>
    <recommendedName>
        <fullName evidence="5">G8 domain-containing protein</fullName>
    </recommendedName>
</protein>
<dbReference type="PROSITE" id="PS51484">
    <property type="entry name" value="G8"/>
    <property type="match status" value="1"/>
</dbReference>
<sequence>ANYVTIVLHGARPSTLPAPVVTKGIRVTGTLDMHGQRYAPTWTRLAQTVSAGDQVIVVQDLVNWEIGQKIIVTTSTVKDGADFDHNEVVYITEVLTAPSLGATVTALVVSPPFKYEHYAGREYQVEVGLLSRRIVVMGSETDSPDPVPSPNRCPDPSSPYSFIPCAAPTGYGGHIIIDTIGTGRATAIELYLMGQTNQMGRYPFHIHMAGLNGRNSFLKSSSIHHSFYRCISVHGSYNALVSENVAYSIVGHCYYIEDGVEENNVFEYNLGALVHPLGGIFGQDKFWSQGLDWINANPSTLLIPTDATASVFYITNAMNEFRGNAASGGWSGFAFPALPKPILLHQNVDLVPSSRPLKVFEGNSAHSTGFWWTNAGAIYVGGLFEHDANNGGVLHYNAGRQVMGSESCLVKPESWGCPSLAWMRFNNTKVFLANRGIMHWGRRAEVVKLEAYDCGKAANMFGMVWVNQMLATCRSGNFPTFANGCSSSNWWECAPRDYLYWQSYMGFEWYDVGQQHIVTNTTFRNCHNKWSGCLGGVCSSASPWGLLTHSDQFVPEIMQATTAIRYENCDQTNLWRLETRTSNTVSGRLQNWVDIDGSASQRRVPTMMGSTWANDWWKTNDQCSRAPLDMDMWLCDLEPVASITVEADPSQTGLVGNTQCSNGYGLPCPPIAYVNHLDRGPLRGSGLNVTVNSKITGPITSGWYLRYLAGAPKTLSISNVQIMDAGGHQGPILILALPYPPQTTFTVTAAAASWCYPSQSQICTQQFSKVNSLAQLRQRTDAYFFDSAINVLYVAIIEQHEDRLGNAGVWDPWQKPKSSFTRQGISLISPSQFYKLTIVASCQTHQGTQFCPMDNSDFDVVRTALVPAQTASSTSPSTLQTASSSPPSSSTSPTPSSSSPSSSLSPTPSPSASSSTPSASPTSSPSTAPSSSASTLSSARSSTISGATPSSPFKTTIKGASGSTGQPGTPSSSPSSSSRSTSAPTVITNAPSSPSTSPSAPTSLSMTTSSSSVPRTSSPPTVGKVLVANTVTSTIGSFFRKPTTLRKTTGMMVLTAAAVLESSNSAITTTTGGAMGAAVVVVTAAGTAVFCLKRRRDRLIKLGSFRRQIRNSLDKGVVQGEVILART</sequence>
<evidence type="ECO:0000256" key="1">
    <source>
        <dbReference type="ARBA" id="ARBA00023180"/>
    </source>
</evidence>
<evidence type="ECO:0000256" key="3">
    <source>
        <dbReference type="SAM" id="MobiDB-lite"/>
    </source>
</evidence>
<organism evidence="6">
    <name type="scientific">Spongospora subterranea</name>
    <dbReference type="NCBI Taxonomy" id="70186"/>
    <lineage>
        <taxon>Eukaryota</taxon>
        <taxon>Sar</taxon>
        <taxon>Rhizaria</taxon>
        <taxon>Endomyxa</taxon>
        <taxon>Phytomyxea</taxon>
        <taxon>Plasmodiophorida</taxon>
        <taxon>Plasmodiophoridae</taxon>
        <taxon>Spongospora</taxon>
    </lineage>
</organism>
<dbReference type="PANTHER" id="PTHR47687:SF4">
    <property type="entry name" value="G8 DOMAIN-CONTAINING PROTEIN DDB_G0286311-RELATED"/>
    <property type="match status" value="1"/>
</dbReference>
<feature type="compositionally biased region" description="Low complexity" evidence="3">
    <location>
        <begin position="869"/>
        <end position="943"/>
    </location>
</feature>
<feature type="transmembrane region" description="Helical" evidence="4">
    <location>
        <begin position="1072"/>
        <end position="1092"/>
    </location>
</feature>
<dbReference type="PANTHER" id="PTHR47687">
    <property type="entry name" value="G8 DOMAIN-CONTAINING PROTEIN DDB_G0288475-RELATED"/>
    <property type="match status" value="1"/>
</dbReference>
<accession>A0A0H5QVW7</accession>